<dbReference type="EMBL" id="LKEA01000025">
    <property type="protein sequence ID" value="ROV98664.1"/>
    <property type="molecule type" value="Genomic_DNA"/>
</dbReference>
<organism evidence="1 2">
    <name type="scientific">Cytospora schulzeri</name>
    <dbReference type="NCBI Taxonomy" id="448051"/>
    <lineage>
        <taxon>Eukaryota</taxon>
        <taxon>Fungi</taxon>
        <taxon>Dikarya</taxon>
        <taxon>Ascomycota</taxon>
        <taxon>Pezizomycotina</taxon>
        <taxon>Sordariomycetes</taxon>
        <taxon>Sordariomycetidae</taxon>
        <taxon>Diaporthales</taxon>
        <taxon>Cytosporaceae</taxon>
        <taxon>Cytospora</taxon>
    </lineage>
</organism>
<reference evidence="1 2" key="1">
    <citation type="submission" date="2015-09" db="EMBL/GenBank/DDBJ databases">
        <title>Host preference determinants of Valsa canker pathogens revealed by comparative genomics.</title>
        <authorList>
            <person name="Yin Z."/>
            <person name="Huang L."/>
        </authorList>
    </citation>
    <scope>NUCLEOTIDE SEQUENCE [LARGE SCALE GENOMIC DNA]</scope>
    <source>
        <strain evidence="1 2">03-1</strain>
    </source>
</reference>
<proteinExistence type="predicted"/>
<name>A0A423W5N8_9PEZI</name>
<evidence type="ECO:0000313" key="1">
    <source>
        <dbReference type="EMBL" id="ROV98664.1"/>
    </source>
</evidence>
<gene>
    <name evidence="1" type="ORF">VMCG_06776</name>
</gene>
<dbReference type="OrthoDB" id="5237443at2759"/>
<protein>
    <recommendedName>
        <fullName evidence="3">Clr5 domain-containing protein</fullName>
    </recommendedName>
</protein>
<dbReference type="AlphaFoldDB" id="A0A423W5N8"/>
<accession>A0A423W5N8</accession>
<evidence type="ECO:0008006" key="3">
    <source>
        <dbReference type="Google" id="ProtNLM"/>
    </source>
</evidence>
<dbReference type="Proteomes" id="UP000283895">
    <property type="component" value="Unassembled WGS sequence"/>
</dbReference>
<comment type="caution">
    <text evidence="1">The sequence shown here is derived from an EMBL/GenBank/DDBJ whole genome shotgun (WGS) entry which is preliminary data.</text>
</comment>
<sequence>MSGYPRRRKPDPDDAWQKNEAEIRRLYMLEEVTEVKKYMEGQGFPNLKTWHEKLGVLGIKKNVTSREWHKIWQNVQLYLEDPTRPKGDLKLKRTKGKIAIYAHGRLYNWNQAWKNMKSAGAVPPVGFPLTSPSKGFHHHFLMPLRLYTQSRLADLVAPS</sequence>
<evidence type="ECO:0000313" key="2">
    <source>
        <dbReference type="Proteomes" id="UP000283895"/>
    </source>
</evidence>
<keyword evidence="2" id="KW-1185">Reference proteome</keyword>